<name>A0AA40B1Z5_9PEZI</name>
<protein>
    <submittedName>
        <fullName evidence="1">Uncharacterized protein</fullName>
    </submittedName>
</protein>
<gene>
    <name evidence="1" type="ORF">B0T21DRAFT_30197</name>
</gene>
<evidence type="ECO:0000313" key="1">
    <source>
        <dbReference type="EMBL" id="KAK0726207.1"/>
    </source>
</evidence>
<dbReference type="EMBL" id="JAUKTV010000010">
    <property type="protein sequence ID" value="KAK0726207.1"/>
    <property type="molecule type" value="Genomic_DNA"/>
</dbReference>
<accession>A0AA40B1Z5</accession>
<dbReference type="Proteomes" id="UP001172159">
    <property type="component" value="Unassembled WGS sequence"/>
</dbReference>
<dbReference type="AlphaFoldDB" id="A0AA40B1Z5"/>
<evidence type="ECO:0000313" key="2">
    <source>
        <dbReference type="Proteomes" id="UP001172159"/>
    </source>
</evidence>
<reference evidence="1" key="1">
    <citation type="submission" date="2023-06" db="EMBL/GenBank/DDBJ databases">
        <title>Genome-scale phylogeny and comparative genomics of the fungal order Sordariales.</title>
        <authorList>
            <consortium name="Lawrence Berkeley National Laboratory"/>
            <person name="Hensen N."/>
            <person name="Bonometti L."/>
            <person name="Westerberg I."/>
            <person name="Brannstrom I.O."/>
            <person name="Guillou S."/>
            <person name="Cros-Aarteil S."/>
            <person name="Calhoun S."/>
            <person name="Haridas S."/>
            <person name="Kuo A."/>
            <person name="Mondo S."/>
            <person name="Pangilinan J."/>
            <person name="Riley R."/>
            <person name="Labutti K."/>
            <person name="Andreopoulos B."/>
            <person name="Lipzen A."/>
            <person name="Chen C."/>
            <person name="Yanf M."/>
            <person name="Daum C."/>
            <person name="Ng V."/>
            <person name="Clum A."/>
            <person name="Steindorff A."/>
            <person name="Ohm R."/>
            <person name="Martin F."/>
            <person name="Silar P."/>
            <person name="Natvig D."/>
            <person name="Lalanne C."/>
            <person name="Gautier V."/>
            <person name="Ament-Velasquez S.L."/>
            <person name="Kruys A."/>
            <person name="Hutchinson M.I."/>
            <person name="Powell A.J."/>
            <person name="Barry K."/>
            <person name="Miller A.N."/>
            <person name="Grigoriev I.V."/>
            <person name="Debuchy R."/>
            <person name="Gladieux P."/>
            <person name="Thoren M.H."/>
            <person name="Johannesson H."/>
        </authorList>
    </citation>
    <scope>NUCLEOTIDE SEQUENCE</scope>
    <source>
        <strain evidence="1">CBS 540.89</strain>
    </source>
</reference>
<proteinExistence type="predicted"/>
<organism evidence="1 2">
    <name type="scientific">Apiosordaria backusii</name>
    <dbReference type="NCBI Taxonomy" id="314023"/>
    <lineage>
        <taxon>Eukaryota</taxon>
        <taxon>Fungi</taxon>
        <taxon>Dikarya</taxon>
        <taxon>Ascomycota</taxon>
        <taxon>Pezizomycotina</taxon>
        <taxon>Sordariomycetes</taxon>
        <taxon>Sordariomycetidae</taxon>
        <taxon>Sordariales</taxon>
        <taxon>Lasiosphaeriaceae</taxon>
        <taxon>Apiosordaria</taxon>
    </lineage>
</organism>
<comment type="caution">
    <text evidence="1">The sequence shown here is derived from an EMBL/GenBank/DDBJ whole genome shotgun (WGS) entry which is preliminary data.</text>
</comment>
<sequence>MVCFGQSRTRRFASLTDWQHLDGLSSRHRVATSPHSSSHARVSQSYYLGAKPQTLGTSLLERKQTILQAVELRTPLWPNSAIVFLRLESCCCRQPALSRSRFPAPHMCRLYADRGRLAKLTHGRKKNTSIQMWDAVIFDFKNNAVLCQHRHHYSRTASSFSNDERIDLSNRPHGSFYRLEVR</sequence>
<keyword evidence="2" id="KW-1185">Reference proteome</keyword>